<feature type="compositionally biased region" description="Low complexity" evidence="3">
    <location>
        <begin position="375"/>
        <end position="392"/>
    </location>
</feature>
<dbReference type="Proteomes" id="UP000799118">
    <property type="component" value="Unassembled WGS sequence"/>
</dbReference>
<dbReference type="AlphaFoldDB" id="A0A6A4H5M9"/>
<organism evidence="5 6">
    <name type="scientific">Gymnopus androsaceus JB14</name>
    <dbReference type="NCBI Taxonomy" id="1447944"/>
    <lineage>
        <taxon>Eukaryota</taxon>
        <taxon>Fungi</taxon>
        <taxon>Dikarya</taxon>
        <taxon>Basidiomycota</taxon>
        <taxon>Agaricomycotina</taxon>
        <taxon>Agaricomycetes</taxon>
        <taxon>Agaricomycetidae</taxon>
        <taxon>Agaricales</taxon>
        <taxon>Marasmiineae</taxon>
        <taxon>Omphalotaceae</taxon>
        <taxon>Gymnopus</taxon>
    </lineage>
</organism>
<dbReference type="Pfam" id="PF12928">
    <property type="entry name" value="tRNA_int_end_N2"/>
    <property type="match status" value="1"/>
</dbReference>
<feature type="domain" description="tRNA-splicing endonuclease subunit Sen54 N-terminal" evidence="4">
    <location>
        <begin position="74"/>
        <end position="129"/>
    </location>
</feature>
<dbReference type="GO" id="GO:0000214">
    <property type="term" value="C:tRNA-intron endonuclease complex"/>
    <property type="evidence" value="ECO:0007669"/>
    <property type="project" value="TreeGrafter"/>
</dbReference>
<accession>A0A6A4H5M9</accession>
<evidence type="ECO:0000313" key="6">
    <source>
        <dbReference type="Proteomes" id="UP000799118"/>
    </source>
</evidence>
<name>A0A6A4H5M9_9AGAR</name>
<dbReference type="InterPro" id="IPR024336">
    <property type="entry name" value="tRNA_splic_suSen54_N"/>
</dbReference>
<evidence type="ECO:0000313" key="5">
    <source>
        <dbReference type="EMBL" id="KAE9393020.1"/>
    </source>
</evidence>
<feature type="region of interest" description="Disordered" evidence="3">
    <location>
        <begin position="1"/>
        <end position="51"/>
    </location>
</feature>
<comment type="similarity">
    <text evidence="1">Belongs to the SEN54 family.</text>
</comment>
<keyword evidence="6" id="KW-1185">Reference proteome</keyword>
<reference evidence="5" key="1">
    <citation type="journal article" date="2019" name="Environ. Microbiol.">
        <title>Fungal ecological strategies reflected in gene transcription - a case study of two litter decomposers.</title>
        <authorList>
            <person name="Barbi F."/>
            <person name="Kohler A."/>
            <person name="Barry K."/>
            <person name="Baskaran P."/>
            <person name="Daum C."/>
            <person name="Fauchery L."/>
            <person name="Ihrmark K."/>
            <person name="Kuo A."/>
            <person name="LaButti K."/>
            <person name="Lipzen A."/>
            <person name="Morin E."/>
            <person name="Grigoriev I.V."/>
            <person name="Henrissat B."/>
            <person name="Lindahl B."/>
            <person name="Martin F."/>
        </authorList>
    </citation>
    <scope>NUCLEOTIDE SEQUENCE</scope>
    <source>
        <strain evidence="5">JB14</strain>
    </source>
</reference>
<sequence length="458" mass="50981">MDDNLEQPNAEPKVGIADEVDEEDQPNAARPIIPKRGEKEFEPKQGGSGLQQHILQRSRNAMFDALQATRTISNKVSVTISRGTVMNTIGHSAPRETAMPNGTLKIQKRLELLPEEAIYLIERGSLMCWKESTIDYPMDGIFESVTGSPMTVQQAYTEMMGMEDLTKDWYQVYPYLKRLGYTVTGTKPPTPFYPTAAPYPPLKSSSLSSSTPLMQRIHSLFSSWISKLFSKPFDWWKPLHISGWLWKEKNHSFIFRSLQFIPSGHKVPIYTPPDLKLPSSPYEPFFNLYKPPTPFRKSAPPPPDYQMVIVNARTTPMPSLRELTAIYDTAPELPPPQPRVRNPPQIQGISYKKSAAGTTAGTSHAPQPAVATQEPTASTSTSTPASKSSSSTNLLSRFIPWLSSKPASPPQKTERGRKSNPFAVLLQGKKTAIIATVDAGTINIFRFAQGAFEEGPWF</sequence>
<evidence type="ECO:0000256" key="3">
    <source>
        <dbReference type="SAM" id="MobiDB-lite"/>
    </source>
</evidence>
<dbReference type="EMBL" id="ML769582">
    <property type="protein sequence ID" value="KAE9393020.1"/>
    <property type="molecule type" value="Genomic_DNA"/>
</dbReference>
<gene>
    <name evidence="5" type="ORF">BT96DRAFT_967282</name>
</gene>
<feature type="region of interest" description="Disordered" evidence="3">
    <location>
        <begin position="401"/>
        <end position="420"/>
    </location>
</feature>
<proteinExistence type="inferred from homology"/>
<dbReference type="PANTHER" id="PTHR21027">
    <property type="entry name" value="TRNA-SPLICING ENDONUCLEASE SUBUNIT SEN54"/>
    <property type="match status" value="1"/>
</dbReference>
<dbReference type="GO" id="GO:0000379">
    <property type="term" value="P:tRNA-type intron splice site recognition and cleavage"/>
    <property type="evidence" value="ECO:0007669"/>
    <property type="project" value="TreeGrafter"/>
</dbReference>
<evidence type="ECO:0000256" key="1">
    <source>
        <dbReference type="ARBA" id="ARBA00005736"/>
    </source>
</evidence>
<evidence type="ECO:0000256" key="2">
    <source>
        <dbReference type="ARBA" id="ARBA00022694"/>
    </source>
</evidence>
<dbReference type="InterPro" id="IPR024337">
    <property type="entry name" value="tRNA_splic_suSen54"/>
</dbReference>
<feature type="region of interest" description="Disordered" evidence="3">
    <location>
        <begin position="354"/>
        <end position="392"/>
    </location>
</feature>
<protein>
    <recommendedName>
        <fullName evidence="4">tRNA-splicing endonuclease subunit Sen54 N-terminal domain-containing protein</fullName>
    </recommendedName>
</protein>
<evidence type="ECO:0000259" key="4">
    <source>
        <dbReference type="Pfam" id="PF12928"/>
    </source>
</evidence>
<keyword evidence="2" id="KW-0819">tRNA processing</keyword>
<feature type="compositionally biased region" description="Low complexity" evidence="3">
    <location>
        <begin position="354"/>
        <end position="363"/>
    </location>
</feature>
<dbReference type="PANTHER" id="PTHR21027:SF1">
    <property type="entry name" value="TRNA-SPLICING ENDONUCLEASE SUBUNIT SEN54"/>
    <property type="match status" value="1"/>
</dbReference>
<dbReference type="OrthoDB" id="408683at2759"/>